<reference evidence="7 8" key="1">
    <citation type="submission" date="2016-10" db="EMBL/GenBank/DDBJ databases">
        <authorList>
            <person name="de Groot N.N."/>
        </authorList>
    </citation>
    <scope>NUCLEOTIDE SEQUENCE [LARGE SCALE GENOMIC DNA]</scope>
    <source>
        <strain evidence="7 8">DSM 27375</strain>
    </source>
</reference>
<dbReference type="AlphaFoldDB" id="A0A1G7TNP1"/>
<dbReference type="InterPro" id="IPR036884">
    <property type="entry name" value="2Fe-2S-bd_dom_sf"/>
</dbReference>
<dbReference type="PROSITE" id="PS00197">
    <property type="entry name" value="2FE2S_FER_1"/>
    <property type="match status" value="1"/>
</dbReference>
<proteinExistence type="predicted"/>
<keyword evidence="2" id="KW-0479">Metal-binding</keyword>
<keyword evidence="3" id="KW-0560">Oxidoreductase</keyword>
<keyword evidence="4" id="KW-0408">Iron</keyword>
<dbReference type="InterPro" id="IPR012675">
    <property type="entry name" value="Beta-grasp_dom_sf"/>
</dbReference>
<evidence type="ECO:0000256" key="4">
    <source>
        <dbReference type="ARBA" id="ARBA00023004"/>
    </source>
</evidence>
<dbReference type="CDD" id="cd00207">
    <property type="entry name" value="fer2"/>
    <property type="match status" value="1"/>
</dbReference>
<sequence length="153" mass="16320">MIGFTLNGQAAEIAPDESLLSALREQLGQTGTKQACDIGRCGACTVLLDGHAINACLLMGWQVAGKAVTTIEALETLAEGRALVRAMEEENGFQCGYCAPGVMMSLVGLFTHTPDATDEMIRTALEGNLCRCTGYHSILRGAFRARALIKDRI</sequence>
<protein>
    <submittedName>
        <fullName evidence="7">Carbon-monoxide dehydrogenase small subunit</fullName>
    </submittedName>
</protein>
<dbReference type="Gene3D" id="1.10.150.120">
    <property type="entry name" value="[2Fe-2S]-binding domain"/>
    <property type="match status" value="1"/>
</dbReference>
<gene>
    <name evidence="7" type="ORF">SAMN04488117_11812</name>
</gene>
<dbReference type="Gene3D" id="3.10.20.30">
    <property type="match status" value="1"/>
</dbReference>
<keyword evidence="5" id="KW-0411">Iron-sulfur</keyword>
<evidence type="ECO:0000256" key="2">
    <source>
        <dbReference type="ARBA" id="ARBA00022723"/>
    </source>
</evidence>
<dbReference type="InterPro" id="IPR051452">
    <property type="entry name" value="Diverse_Oxidoreductases"/>
</dbReference>
<dbReference type="Pfam" id="PF01799">
    <property type="entry name" value="Fer2_2"/>
    <property type="match status" value="1"/>
</dbReference>
<accession>A0A1G7TNP1</accession>
<dbReference type="PROSITE" id="PS51085">
    <property type="entry name" value="2FE2S_FER_2"/>
    <property type="match status" value="1"/>
</dbReference>
<dbReference type="OrthoDB" id="9792018at2"/>
<dbReference type="GO" id="GO:0046872">
    <property type="term" value="F:metal ion binding"/>
    <property type="evidence" value="ECO:0007669"/>
    <property type="project" value="UniProtKB-KW"/>
</dbReference>
<dbReference type="Proteomes" id="UP000182284">
    <property type="component" value="Unassembled WGS sequence"/>
</dbReference>
<dbReference type="Pfam" id="PF00111">
    <property type="entry name" value="Fer2"/>
    <property type="match status" value="1"/>
</dbReference>
<evidence type="ECO:0000313" key="7">
    <source>
        <dbReference type="EMBL" id="SDG36947.1"/>
    </source>
</evidence>
<evidence type="ECO:0000256" key="3">
    <source>
        <dbReference type="ARBA" id="ARBA00023002"/>
    </source>
</evidence>
<dbReference type="InterPro" id="IPR036010">
    <property type="entry name" value="2Fe-2S_ferredoxin-like_sf"/>
</dbReference>
<dbReference type="GO" id="GO:0051537">
    <property type="term" value="F:2 iron, 2 sulfur cluster binding"/>
    <property type="evidence" value="ECO:0007669"/>
    <property type="project" value="UniProtKB-KW"/>
</dbReference>
<dbReference type="InterPro" id="IPR001041">
    <property type="entry name" value="2Fe-2S_ferredoxin-type"/>
</dbReference>
<dbReference type="SUPFAM" id="SSF54292">
    <property type="entry name" value="2Fe-2S ferredoxin-like"/>
    <property type="match status" value="1"/>
</dbReference>
<evidence type="ECO:0000256" key="1">
    <source>
        <dbReference type="ARBA" id="ARBA00022714"/>
    </source>
</evidence>
<name>A0A1G7TNP1_9RHOB</name>
<dbReference type="PANTHER" id="PTHR44379">
    <property type="entry name" value="OXIDOREDUCTASE WITH IRON-SULFUR SUBUNIT"/>
    <property type="match status" value="1"/>
</dbReference>
<evidence type="ECO:0000259" key="6">
    <source>
        <dbReference type="PROSITE" id="PS51085"/>
    </source>
</evidence>
<keyword evidence="1" id="KW-0001">2Fe-2S</keyword>
<dbReference type="GO" id="GO:0016491">
    <property type="term" value="F:oxidoreductase activity"/>
    <property type="evidence" value="ECO:0007669"/>
    <property type="project" value="UniProtKB-KW"/>
</dbReference>
<dbReference type="InterPro" id="IPR006058">
    <property type="entry name" value="2Fe2S_fd_BS"/>
</dbReference>
<dbReference type="PANTHER" id="PTHR44379:SF5">
    <property type="entry name" value="OXIDOREDUCTASE WITH IRON-SULFUR SUBUNIT"/>
    <property type="match status" value="1"/>
</dbReference>
<evidence type="ECO:0000313" key="8">
    <source>
        <dbReference type="Proteomes" id="UP000182284"/>
    </source>
</evidence>
<dbReference type="InterPro" id="IPR002888">
    <property type="entry name" value="2Fe-2S-bd"/>
</dbReference>
<dbReference type="EMBL" id="FNBL01000018">
    <property type="protein sequence ID" value="SDG36947.1"/>
    <property type="molecule type" value="Genomic_DNA"/>
</dbReference>
<organism evidence="7 8">
    <name type="scientific">Celeribacter baekdonensis</name>
    <dbReference type="NCBI Taxonomy" id="875171"/>
    <lineage>
        <taxon>Bacteria</taxon>
        <taxon>Pseudomonadati</taxon>
        <taxon>Pseudomonadota</taxon>
        <taxon>Alphaproteobacteria</taxon>
        <taxon>Rhodobacterales</taxon>
        <taxon>Roseobacteraceae</taxon>
        <taxon>Celeribacter</taxon>
    </lineage>
</organism>
<dbReference type="RefSeq" id="WP_074647115.1">
    <property type="nucleotide sequence ID" value="NZ_FNBL01000018.1"/>
</dbReference>
<dbReference type="SUPFAM" id="SSF47741">
    <property type="entry name" value="CO dehydrogenase ISP C-domain like"/>
    <property type="match status" value="1"/>
</dbReference>
<feature type="domain" description="2Fe-2S ferredoxin-type" evidence="6">
    <location>
        <begin position="1"/>
        <end position="74"/>
    </location>
</feature>
<evidence type="ECO:0000256" key="5">
    <source>
        <dbReference type="ARBA" id="ARBA00023014"/>
    </source>
</evidence>